<dbReference type="SUPFAM" id="SSF52540">
    <property type="entry name" value="P-loop containing nucleoside triphosphate hydrolases"/>
    <property type="match status" value="1"/>
</dbReference>
<feature type="domain" description="IstB-like ATP-binding" evidence="1">
    <location>
        <begin position="4"/>
        <end position="200"/>
    </location>
</feature>
<evidence type="ECO:0000313" key="3">
    <source>
        <dbReference type="Proteomes" id="UP000199533"/>
    </source>
</evidence>
<proteinExistence type="predicted"/>
<dbReference type="AlphaFoldDB" id="A0A1I4G135"/>
<keyword evidence="3" id="KW-1185">Reference proteome</keyword>
<dbReference type="InterPro" id="IPR002611">
    <property type="entry name" value="IstB_ATP-bd"/>
</dbReference>
<dbReference type="GO" id="GO:0006260">
    <property type="term" value="P:DNA replication"/>
    <property type="evidence" value="ECO:0007669"/>
    <property type="project" value="TreeGrafter"/>
</dbReference>
<dbReference type="Gene3D" id="3.40.50.300">
    <property type="entry name" value="P-loop containing nucleotide triphosphate hydrolases"/>
    <property type="match status" value="1"/>
</dbReference>
<reference evidence="3" key="1">
    <citation type="submission" date="2016-10" db="EMBL/GenBank/DDBJ databases">
        <authorList>
            <person name="Varghese N."/>
            <person name="Submissions S."/>
        </authorList>
    </citation>
    <scope>NUCLEOTIDE SEQUENCE [LARGE SCALE GENOMIC DNA]</scope>
    <source>
        <strain evidence="3">Nm69</strain>
    </source>
</reference>
<dbReference type="Proteomes" id="UP000199533">
    <property type="component" value="Unassembled WGS sequence"/>
</dbReference>
<gene>
    <name evidence="2" type="ORF">SAMN05216302_104426</name>
</gene>
<dbReference type="PANTHER" id="PTHR30050:SF4">
    <property type="entry name" value="ATP-BINDING PROTEIN RV3427C IN INSERTION SEQUENCE-RELATED"/>
    <property type="match status" value="1"/>
</dbReference>
<evidence type="ECO:0000259" key="1">
    <source>
        <dbReference type="Pfam" id="PF01695"/>
    </source>
</evidence>
<name>A0A1I4G135_9PROT</name>
<dbReference type="EMBL" id="FOSP01000044">
    <property type="protein sequence ID" value="SFL22796.1"/>
    <property type="molecule type" value="Genomic_DNA"/>
</dbReference>
<dbReference type="Pfam" id="PF01695">
    <property type="entry name" value="IstB_IS21"/>
    <property type="match status" value="1"/>
</dbReference>
<dbReference type="InterPro" id="IPR027417">
    <property type="entry name" value="P-loop_NTPase"/>
</dbReference>
<dbReference type="GO" id="GO:0005524">
    <property type="term" value="F:ATP binding"/>
    <property type="evidence" value="ECO:0007669"/>
    <property type="project" value="InterPro"/>
</dbReference>
<protein>
    <submittedName>
        <fullName evidence="2">DNA replication protein DnaC</fullName>
    </submittedName>
</protein>
<accession>A0A1I4G135</accession>
<dbReference type="STRING" id="52441.SAMN05216302_104426"/>
<organism evidence="2 3">
    <name type="scientific">Nitrosomonas aestuarii</name>
    <dbReference type="NCBI Taxonomy" id="52441"/>
    <lineage>
        <taxon>Bacteria</taxon>
        <taxon>Pseudomonadati</taxon>
        <taxon>Pseudomonadota</taxon>
        <taxon>Betaproteobacteria</taxon>
        <taxon>Nitrosomonadales</taxon>
        <taxon>Nitrosomonadaceae</taxon>
        <taxon>Nitrosomonas</taxon>
    </lineage>
</organism>
<evidence type="ECO:0000313" key="2">
    <source>
        <dbReference type="EMBL" id="SFL22796.1"/>
    </source>
</evidence>
<dbReference type="PANTHER" id="PTHR30050">
    <property type="entry name" value="CHROMOSOMAL REPLICATION INITIATOR PROTEIN DNAA"/>
    <property type="match status" value="1"/>
</dbReference>
<dbReference type="CDD" id="cd00009">
    <property type="entry name" value="AAA"/>
    <property type="match status" value="1"/>
</dbReference>
<sequence length="201" mass="22822">TLQQLRQLKLSGMADALTRQLEQTGTYDNLPVIERVQLLLDEENLTRTNRKQDRFIRQAYFKLTASVQNIGYLHPRNITQSQIARLAQADWIKKGENLLITGPCGIGKTYLACAIGHNACLHGITVRYYRLSRLLLMLTQAKADGSYHKQLKLLARLELLIIDDWGLEPLKPAHRSDLLEILDDRHGAAAKMVISQLPTEQ</sequence>
<feature type="non-terminal residue" evidence="2">
    <location>
        <position position="1"/>
    </location>
</feature>